<reference evidence="3" key="1">
    <citation type="submission" date="2016-12" db="EMBL/GenBank/DDBJ databases">
        <authorList>
            <person name="Brunel B."/>
        </authorList>
    </citation>
    <scope>NUCLEOTIDE SEQUENCE [LARGE SCALE GENOMIC DNA]</scope>
</reference>
<keyword evidence="1" id="KW-0812">Transmembrane</keyword>
<evidence type="ECO:0000313" key="2">
    <source>
        <dbReference type="EMBL" id="SJM30614.1"/>
    </source>
</evidence>
<feature type="transmembrane region" description="Helical" evidence="1">
    <location>
        <begin position="6"/>
        <end position="32"/>
    </location>
</feature>
<name>A0A2P9AHJ9_9HYPH</name>
<dbReference type="EMBL" id="FUIG01000022">
    <property type="protein sequence ID" value="SJM30614.1"/>
    <property type="molecule type" value="Genomic_DNA"/>
</dbReference>
<keyword evidence="1" id="KW-1133">Transmembrane helix</keyword>
<dbReference type="AlphaFoldDB" id="A0A2P9AHJ9"/>
<protein>
    <submittedName>
        <fullName evidence="2">Uncharacterized protein</fullName>
    </submittedName>
</protein>
<sequence>MTPLQITSIVAELAVSYVTIALAYLAAVYAICSRY</sequence>
<gene>
    <name evidence="2" type="ORF">BQ8482_160089</name>
</gene>
<keyword evidence="3" id="KW-1185">Reference proteome</keyword>
<organism evidence="2 3">
    <name type="scientific">Mesorhizobium delmotii</name>
    <dbReference type="NCBI Taxonomy" id="1631247"/>
    <lineage>
        <taxon>Bacteria</taxon>
        <taxon>Pseudomonadati</taxon>
        <taxon>Pseudomonadota</taxon>
        <taxon>Alphaproteobacteria</taxon>
        <taxon>Hyphomicrobiales</taxon>
        <taxon>Phyllobacteriaceae</taxon>
        <taxon>Mesorhizobium</taxon>
    </lineage>
</organism>
<evidence type="ECO:0000256" key="1">
    <source>
        <dbReference type="SAM" id="Phobius"/>
    </source>
</evidence>
<keyword evidence="1" id="KW-0472">Membrane</keyword>
<dbReference type="Proteomes" id="UP000245698">
    <property type="component" value="Unassembled WGS sequence"/>
</dbReference>
<proteinExistence type="predicted"/>
<accession>A0A2P9AHJ9</accession>
<evidence type="ECO:0000313" key="3">
    <source>
        <dbReference type="Proteomes" id="UP000245698"/>
    </source>
</evidence>